<proteinExistence type="predicted"/>
<reference evidence="2" key="1">
    <citation type="submission" date="2022-07" db="EMBL/GenBank/DDBJ databases">
        <title>Chromosome-level genome of Muraenolepis orangiensis.</title>
        <authorList>
            <person name="Kim J."/>
        </authorList>
    </citation>
    <scope>NUCLEOTIDE SEQUENCE</scope>
    <source>
        <strain evidence="2">KU_S4_2022</strain>
        <tissue evidence="2">Muscle</tissue>
    </source>
</reference>
<keyword evidence="3" id="KW-1185">Reference proteome</keyword>
<dbReference type="Proteomes" id="UP001148018">
    <property type="component" value="Unassembled WGS sequence"/>
</dbReference>
<evidence type="ECO:0000256" key="1">
    <source>
        <dbReference type="SAM" id="MobiDB-lite"/>
    </source>
</evidence>
<evidence type="ECO:0000313" key="2">
    <source>
        <dbReference type="EMBL" id="KAJ3593641.1"/>
    </source>
</evidence>
<evidence type="ECO:0000313" key="3">
    <source>
        <dbReference type="Proteomes" id="UP001148018"/>
    </source>
</evidence>
<feature type="compositionally biased region" description="Pro residues" evidence="1">
    <location>
        <begin position="27"/>
        <end position="38"/>
    </location>
</feature>
<gene>
    <name evidence="2" type="ORF">NHX12_005975</name>
</gene>
<organism evidence="2 3">
    <name type="scientific">Muraenolepis orangiensis</name>
    <name type="common">Patagonian moray cod</name>
    <dbReference type="NCBI Taxonomy" id="630683"/>
    <lineage>
        <taxon>Eukaryota</taxon>
        <taxon>Metazoa</taxon>
        <taxon>Chordata</taxon>
        <taxon>Craniata</taxon>
        <taxon>Vertebrata</taxon>
        <taxon>Euteleostomi</taxon>
        <taxon>Actinopterygii</taxon>
        <taxon>Neopterygii</taxon>
        <taxon>Teleostei</taxon>
        <taxon>Neoteleostei</taxon>
        <taxon>Acanthomorphata</taxon>
        <taxon>Zeiogadaria</taxon>
        <taxon>Gadariae</taxon>
        <taxon>Gadiformes</taxon>
        <taxon>Muraenolepidoidei</taxon>
        <taxon>Muraenolepididae</taxon>
        <taxon>Muraenolepis</taxon>
    </lineage>
</organism>
<dbReference type="EMBL" id="JANIIK010000112">
    <property type="protein sequence ID" value="KAJ3593641.1"/>
    <property type="molecule type" value="Genomic_DNA"/>
</dbReference>
<accession>A0A9Q0DTW5</accession>
<protein>
    <submittedName>
        <fullName evidence="2">Uncharacterized protein</fullName>
    </submittedName>
</protein>
<feature type="region of interest" description="Disordered" evidence="1">
    <location>
        <begin position="1"/>
        <end position="58"/>
    </location>
</feature>
<dbReference type="AlphaFoldDB" id="A0A9Q0DTW5"/>
<comment type="caution">
    <text evidence="2">The sequence shown here is derived from an EMBL/GenBank/DDBJ whole genome shotgun (WGS) entry which is preliminary data.</text>
</comment>
<sequence length="101" mass="10988">MQRASAPGRHGRGPTRPSNTPLQHAPPTRPSNTPPNIPPRIVCPGKHERGGERGPTPIPAFLTLRNRQLCSPLIILKEHEGSRGTSTQEESSLRFVSVSQT</sequence>
<feature type="region of interest" description="Disordered" evidence="1">
    <location>
        <begin position="78"/>
        <end position="101"/>
    </location>
</feature>
<name>A0A9Q0DTW5_9TELE</name>